<dbReference type="Proteomes" id="UP000094764">
    <property type="component" value="Unassembled WGS sequence"/>
</dbReference>
<evidence type="ECO:0000313" key="1">
    <source>
        <dbReference type="EMBL" id="OEG19407.1"/>
    </source>
</evidence>
<evidence type="ECO:0000313" key="2">
    <source>
        <dbReference type="Proteomes" id="UP000094764"/>
    </source>
</evidence>
<dbReference type="OrthoDB" id="2191955at2"/>
<proteinExistence type="predicted"/>
<dbReference type="EMBL" id="MIKB01000001">
    <property type="protein sequence ID" value="OEG19407.1"/>
    <property type="molecule type" value="Genomic_DNA"/>
</dbReference>
<accession>A0A1E5H327</accession>
<organism evidence="1 2">
    <name type="scientific">Enterococcus quebecensis</name>
    <dbReference type="NCBI Taxonomy" id="903983"/>
    <lineage>
        <taxon>Bacteria</taxon>
        <taxon>Bacillati</taxon>
        <taxon>Bacillota</taxon>
        <taxon>Bacilli</taxon>
        <taxon>Lactobacillales</taxon>
        <taxon>Enterococcaceae</taxon>
        <taxon>Enterococcus</taxon>
    </lineage>
</organism>
<keyword evidence="2" id="KW-1185">Reference proteome</keyword>
<name>A0A1E5H327_9ENTE</name>
<comment type="caution">
    <text evidence="1">The sequence shown here is derived from an EMBL/GenBank/DDBJ whole genome shotgun (WGS) entry which is preliminary data.</text>
</comment>
<reference evidence="2" key="1">
    <citation type="submission" date="2016-09" db="EMBL/GenBank/DDBJ databases">
        <authorList>
            <person name="Gulvik C.A."/>
        </authorList>
    </citation>
    <scope>NUCLEOTIDE SEQUENCE [LARGE SCALE GENOMIC DNA]</scope>
    <source>
        <strain evidence="2">LMG 26306</strain>
    </source>
</reference>
<dbReference type="AlphaFoldDB" id="A0A1E5H327"/>
<sequence length="106" mass="12380">MEIKNNHFNNSPFIFGNDNKVNYSSDDVQIDWDKFYKEIKATLTKLPQDSQEFQACTELLVETSTKNQDRVTNLLKKYLPEFTSDVFSNFASTFLSDLVWKILGNR</sequence>
<protein>
    <submittedName>
        <fullName evidence="1">Uncharacterized protein</fullName>
    </submittedName>
</protein>
<gene>
    <name evidence="1" type="ORF">BCR23_01590</name>
</gene>
<dbReference type="RefSeq" id="WP_069633747.1">
    <property type="nucleotide sequence ID" value="NZ_JXKZ01000001.1"/>
</dbReference>